<dbReference type="Ensembl" id="ENSSFAT00005007712.1">
    <property type="protein sequence ID" value="ENSSFAP00005007332.1"/>
    <property type="gene ID" value="ENSSFAG00005004354.1"/>
</dbReference>
<feature type="chain" id="PRO_5025331258" description="Cadherin N-terminal domain-containing protein" evidence="2">
    <location>
        <begin position="32"/>
        <end position="75"/>
    </location>
</feature>
<dbReference type="Gene3D" id="2.60.40.60">
    <property type="entry name" value="Cadherins"/>
    <property type="match status" value="1"/>
</dbReference>
<organism evidence="4 5">
    <name type="scientific">Salarias fasciatus</name>
    <name type="common">Jewelled blenny</name>
    <name type="synonym">Blennius fasciatus</name>
    <dbReference type="NCBI Taxonomy" id="181472"/>
    <lineage>
        <taxon>Eukaryota</taxon>
        <taxon>Metazoa</taxon>
        <taxon>Chordata</taxon>
        <taxon>Craniata</taxon>
        <taxon>Vertebrata</taxon>
        <taxon>Euteleostomi</taxon>
        <taxon>Actinopterygii</taxon>
        <taxon>Neopterygii</taxon>
        <taxon>Teleostei</taxon>
        <taxon>Neoteleostei</taxon>
        <taxon>Acanthomorphata</taxon>
        <taxon>Ovalentaria</taxon>
        <taxon>Blenniimorphae</taxon>
        <taxon>Blenniiformes</taxon>
        <taxon>Blennioidei</taxon>
        <taxon>Blenniidae</taxon>
        <taxon>Salariinae</taxon>
        <taxon>Salarias</taxon>
    </lineage>
</organism>
<dbReference type="FunFam" id="2.60.40.60:FF:000398">
    <property type="entry name" value="Protocadherin cluster 1 gamma 26a"/>
    <property type="match status" value="1"/>
</dbReference>
<evidence type="ECO:0000259" key="3">
    <source>
        <dbReference type="Pfam" id="PF08266"/>
    </source>
</evidence>
<dbReference type="Proteomes" id="UP000472267">
    <property type="component" value="Chromosome 2"/>
</dbReference>
<evidence type="ECO:0000256" key="1">
    <source>
        <dbReference type="ARBA" id="ARBA00023180"/>
    </source>
</evidence>
<sequence>MGDKGQRGRMVSRSNLVLLSLLACFGEGAFAQIRYSVPEEVEEGTVVGNVAKDLGLDVASLTDRRFRVVSGSKDA</sequence>
<dbReference type="AlphaFoldDB" id="A0A672FMV6"/>
<name>A0A672FMV6_SALFA</name>
<dbReference type="InterPro" id="IPR013164">
    <property type="entry name" value="Cadherin_N"/>
</dbReference>
<feature type="signal peptide" evidence="2">
    <location>
        <begin position="1"/>
        <end position="31"/>
    </location>
</feature>
<reference evidence="4" key="1">
    <citation type="submission" date="2019-06" db="EMBL/GenBank/DDBJ databases">
        <authorList>
            <consortium name="Wellcome Sanger Institute Data Sharing"/>
        </authorList>
    </citation>
    <scope>NUCLEOTIDE SEQUENCE [LARGE SCALE GENOMIC DNA]</scope>
</reference>
<keyword evidence="2" id="KW-0732">Signal</keyword>
<keyword evidence="5" id="KW-1185">Reference proteome</keyword>
<evidence type="ECO:0000313" key="4">
    <source>
        <dbReference type="Ensembl" id="ENSSFAP00005007332.1"/>
    </source>
</evidence>
<dbReference type="InParanoid" id="A0A672FMV6"/>
<accession>A0A672FMV6</accession>
<reference evidence="4" key="2">
    <citation type="submission" date="2025-08" db="UniProtKB">
        <authorList>
            <consortium name="Ensembl"/>
        </authorList>
    </citation>
    <scope>IDENTIFICATION</scope>
</reference>
<protein>
    <recommendedName>
        <fullName evidence="3">Cadherin N-terminal domain-containing protein</fullName>
    </recommendedName>
</protein>
<keyword evidence="1" id="KW-0325">Glycoprotein</keyword>
<dbReference type="PROSITE" id="PS51257">
    <property type="entry name" value="PROKAR_LIPOPROTEIN"/>
    <property type="match status" value="1"/>
</dbReference>
<proteinExistence type="predicted"/>
<dbReference type="OMA" id="WECRRIA"/>
<feature type="domain" description="Cadherin N-terminal" evidence="3">
    <location>
        <begin position="32"/>
        <end position="73"/>
    </location>
</feature>
<evidence type="ECO:0000256" key="2">
    <source>
        <dbReference type="SAM" id="SignalP"/>
    </source>
</evidence>
<dbReference type="Pfam" id="PF08266">
    <property type="entry name" value="Cadherin_2"/>
    <property type="match status" value="1"/>
</dbReference>
<reference evidence="4" key="3">
    <citation type="submission" date="2025-09" db="UniProtKB">
        <authorList>
            <consortium name="Ensembl"/>
        </authorList>
    </citation>
    <scope>IDENTIFICATION</scope>
</reference>
<evidence type="ECO:0000313" key="5">
    <source>
        <dbReference type="Proteomes" id="UP000472267"/>
    </source>
</evidence>